<organism evidence="14 15">
    <name type="scientific">Sphaeramia orbicularis</name>
    <name type="common">orbiculate cardinalfish</name>
    <dbReference type="NCBI Taxonomy" id="375764"/>
    <lineage>
        <taxon>Eukaryota</taxon>
        <taxon>Metazoa</taxon>
        <taxon>Chordata</taxon>
        <taxon>Craniata</taxon>
        <taxon>Vertebrata</taxon>
        <taxon>Euteleostomi</taxon>
        <taxon>Actinopterygii</taxon>
        <taxon>Neopterygii</taxon>
        <taxon>Teleostei</taxon>
        <taxon>Neoteleostei</taxon>
        <taxon>Acanthomorphata</taxon>
        <taxon>Gobiaria</taxon>
        <taxon>Kurtiformes</taxon>
        <taxon>Apogonoidei</taxon>
        <taxon>Apogonidae</taxon>
        <taxon>Apogoninae</taxon>
        <taxon>Sphaeramia</taxon>
    </lineage>
</organism>
<evidence type="ECO:0000313" key="14">
    <source>
        <dbReference type="Ensembl" id="ENSSORP00005005604.1"/>
    </source>
</evidence>
<keyword evidence="10" id="KW-0325">Glycoprotein</keyword>
<dbReference type="FunFam" id="2.60.40.60:FF:000129">
    <property type="entry name" value="protocadherin alpha-C2 isoform X1"/>
    <property type="match status" value="1"/>
</dbReference>
<dbReference type="AlphaFoldDB" id="A0A672YM02"/>
<dbReference type="FunFam" id="2.60.40.60:FF:000002">
    <property type="entry name" value="Protocadherin alpha 2"/>
    <property type="match status" value="1"/>
</dbReference>
<evidence type="ECO:0000256" key="5">
    <source>
        <dbReference type="ARBA" id="ARBA00022737"/>
    </source>
</evidence>
<keyword evidence="2" id="KW-1003">Cell membrane</keyword>
<sequence length="652" mass="71366">MAAAHEISESALPGARFQLQGARDPDSDTYAIHMYKLSQNDHFRLEVKDRGEDGKIPVLYLHKPLDKETARNHRLLLTAIDGGKPARSGITEILINVLDVNDNMPIFTKDSYSARLNENSPIGTTVLQVNATDLDDGLNGEVVYSFGNSVNSKLRKLFEVDANTGEIIVKGSIDFETKDRYDIDIKASDKGQVPLATEKTVTITIVDLNDNAPEIEVTSFSSAIPEDSKPGTTVALISVNDNDSGVNGKVICYISEDVPFTLTPSLQHNMYSIVTKSLLDREHESKYDVTIVCKDAGEPSLSSQKTITVTVSDINDNSPEFSTNPYTFYITENNVAGASLFSLSAYDCDEGDNALISYKIVRNGDEQKRVTSFLNVNSENGGISALKSFDFETLKTFQFQVVATDSGTPSLSNNVTVNVFILDQNDNAPVILYPLSSNGSAEGVEEIPRNVNAGHLVTKVRAYDADIGYNGWLLFSLQEVTDHSLFGLDRYTGQIRTLRSFTETDEAEHKLVILVKDNGNVSLSATATVVVKVVEPKEAFAASDSFSDLNLYLLIAIVSVSVIFLLSLITLIAVKCHRTDGSFSRYSAPMITTHPDGSWSYSKSTQQYDVCFSSDTLKSDVVVFPAPFPPVDTITCRNSSRTFEAPPRHGGR</sequence>
<proteinExistence type="predicted"/>
<keyword evidence="5" id="KW-0677">Repeat</keyword>
<dbReference type="Gene3D" id="2.60.40.60">
    <property type="entry name" value="Cadherins"/>
    <property type="match status" value="5"/>
</dbReference>
<keyword evidence="3 12" id="KW-0812">Transmembrane</keyword>
<evidence type="ECO:0000256" key="10">
    <source>
        <dbReference type="ARBA" id="ARBA00023180"/>
    </source>
</evidence>
<evidence type="ECO:0000313" key="15">
    <source>
        <dbReference type="Proteomes" id="UP000472271"/>
    </source>
</evidence>
<keyword evidence="9 12" id="KW-0472">Membrane</keyword>
<dbReference type="InterPro" id="IPR002126">
    <property type="entry name" value="Cadherin-like_dom"/>
</dbReference>
<evidence type="ECO:0000256" key="1">
    <source>
        <dbReference type="ARBA" id="ARBA00004251"/>
    </source>
</evidence>
<evidence type="ECO:0000256" key="4">
    <source>
        <dbReference type="ARBA" id="ARBA00022729"/>
    </source>
</evidence>
<dbReference type="PRINTS" id="PR00205">
    <property type="entry name" value="CADHERIN"/>
</dbReference>
<dbReference type="PROSITE" id="PS50268">
    <property type="entry name" value="CADHERIN_2"/>
    <property type="match status" value="5"/>
</dbReference>
<protein>
    <submittedName>
        <fullName evidence="14">Protocadherin 2 alpha a 15</fullName>
    </submittedName>
</protein>
<evidence type="ECO:0000256" key="3">
    <source>
        <dbReference type="ARBA" id="ARBA00022692"/>
    </source>
</evidence>
<dbReference type="InParanoid" id="A0A672YM02"/>
<reference evidence="14" key="1">
    <citation type="submission" date="2019-06" db="EMBL/GenBank/DDBJ databases">
        <authorList>
            <consortium name="Wellcome Sanger Institute Data Sharing"/>
        </authorList>
    </citation>
    <scope>NUCLEOTIDE SEQUENCE [LARGE SCALE GENOMIC DNA]</scope>
</reference>
<evidence type="ECO:0000256" key="11">
    <source>
        <dbReference type="PROSITE-ProRule" id="PRU00043"/>
    </source>
</evidence>
<name>A0A672YM02_9TELE</name>
<dbReference type="Ensembl" id="ENSSORT00005005846.1">
    <property type="protein sequence ID" value="ENSSORP00005005604.1"/>
    <property type="gene ID" value="ENSSORG00005003393.1"/>
</dbReference>
<feature type="domain" description="Cadherin" evidence="13">
    <location>
        <begin position="6"/>
        <end position="107"/>
    </location>
</feature>
<dbReference type="GO" id="GO:0007156">
    <property type="term" value="P:homophilic cell adhesion via plasma membrane adhesion molecules"/>
    <property type="evidence" value="ECO:0007669"/>
    <property type="project" value="InterPro"/>
</dbReference>
<dbReference type="SMART" id="SM00112">
    <property type="entry name" value="CA"/>
    <property type="match status" value="5"/>
</dbReference>
<evidence type="ECO:0000256" key="9">
    <source>
        <dbReference type="ARBA" id="ARBA00023136"/>
    </source>
</evidence>
<evidence type="ECO:0000259" key="13">
    <source>
        <dbReference type="PROSITE" id="PS50268"/>
    </source>
</evidence>
<keyword evidence="7" id="KW-0130">Cell adhesion</keyword>
<reference evidence="14" key="3">
    <citation type="submission" date="2025-09" db="UniProtKB">
        <authorList>
            <consortium name="Ensembl"/>
        </authorList>
    </citation>
    <scope>IDENTIFICATION</scope>
</reference>
<dbReference type="FunFam" id="2.60.40.60:FF:000004">
    <property type="entry name" value="Protocadherin 1 gamma 2"/>
    <property type="match status" value="1"/>
</dbReference>
<dbReference type="GO" id="GO:0009653">
    <property type="term" value="P:anatomical structure morphogenesis"/>
    <property type="evidence" value="ECO:0007669"/>
    <property type="project" value="UniProtKB-ARBA"/>
</dbReference>
<keyword evidence="4" id="KW-0732">Signal</keyword>
<dbReference type="PANTHER" id="PTHR24028">
    <property type="entry name" value="CADHERIN-87A"/>
    <property type="match status" value="1"/>
</dbReference>
<feature type="transmembrane region" description="Helical" evidence="12">
    <location>
        <begin position="551"/>
        <end position="574"/>
    </location>
</feature>
<dbReference type="FunFam" id="2.60.40.60:FF:000001">
    <property type="entry name" value="Protocadherin alpha 2"/>
    <property type="match status" value="1"/>
</dbReference>
<dbReference type="FunFam" id="2.60.40.60:FF:000007">
    <property type="entry name" value="Protocadherin alpha 2"/>
    <property type="match status" value="1"/>
</dbReference>
<dbReference type="Proteomes" id="UP000472271">
    <property type="component" value="Chromosome 10"/>
</dbReference>
<keyword evidence="8 12" id="KW-1133">Transmembrane helix</keyword>
<evidence type="ECO:0000256" key="8">
    <source>
        <dbReference type="ARBA" id="ARBA00022989"/>
    </source>
</evidence>
<dbReference type="CDD" id="cd11304">
    <property type="entry name" value="Cadherin_repeat"/>
    <property type="match status" value="5"/>
</dbReference>
<dbReference type="InterPro" id="IPR020894">
    <property type="entry name" value="Cadherin_CS"/>
</dbReference>
<dbReference type="InterPro" id="IPR032455">
    <property type="entry name" value="Cadherin_C"/>
</dbReference>
<dbReference type="PROSITE" id="PS00232">
    <property type="entry name" value="CADHERIN_1"/>
    <property type="match status" value="3"/>
</dbReference>
<feature type="domain" description="Cadherin" evidence="13">
    <location>
        <begin position="216"/>
        <end position="321"/>
    </location>
</feature>
<dbReference type="Pfam" id="PF16492">
    <property type="entry name" value="Cadherin_C_2"/>
    <property type="match status" value="1"/>
</dbReference>
<comment type="subcellular location">
    <subcellularLocation>
        <location evidence="1">Cell membrane</location>
        <topology evidence="1">Single-pass type I membrane protein</topology>
    </subcellularLocation>
</comment>
<dbReference type="InterPro" id="IPR050174">
    <property type="entry name" value="Protocadherin/Cadherin-CA"/>
</dbReference>
<accession>A0A672YM02</accession>
<evidence type="ECO:0000256" key="12">
    <source>
        <dbReference type="SAM" id="Phobius"/>
    </source>
</evidence>
<dbReference type="PANTHER" id="PTHR24028:SF290">
    <property type="entry name" value="PROTOCADHERIN 2 ALPHA A 15-RELATED"/>
    <property type="match status" value="1"/>
</dbReference>
<dbReference type="SUPFAM" id="SSF49313">
    <property type="entry name" value="Cadherin-like"/>
    <property type="match status" value="5"/>
</dbReference>
<evidence type="ECO:0000256" key="2">
    <source>
        <dbReference type="ARBA" id="ARBA00022475"/>
    </source>
</evidence>
<keyword evidence="15" id="KW-1185">Reference proteome</keyword>
<dbReference type="Pfam" id="PF00028">
    <property type="entry name" value="Cadherin"/>
    <property type="match status" value="5"/>
</dbReference>
<reference evidence="14" key="2">
    <citation type="submission" date="2025-08" db="UniProtKB">
        <authorList>
            <consortium name="Ensembl"/>
        </authorList>
    </citation>
    <scope>IDENTIFICATION</scope>
</reference>
<feature type="domain" description="Cadherin" evidence="13">
    <location>
        <begin position="446"/>
        <end position="546"/>
    </location>
</feature>
<feature type="domain" description="Cadherin" evidence="13">
    <location>
        <begin position="322"/>
        <end position="431"/>
    </location>
</feature>
<dbReference type="InterPro" id="IPR015919">
    <property type="entry name" value="Cadherin-like_sf"/>
</dbReference>
<dbReference type="GO" id="GO:0005509">
    <property type="term" value="F:calcium ion binding"/>
    <property type="evidence" value="ECO:0007669"/>
    <property type="project" value="UniProtKB-UniRule"/>
</dbReference>
<keyword evidence="6 11" id="KW-0106">Calcium</keyword>
<evidence type="ECO:0000256" key="7">
    <source>
        <dbReference type="ARBA" id="ARBA00022889"/>
    </source>
</evidence>
<evidence type="ECO:0000256" key="6">
    <source>
        <dbReference type="ARBA" id="ARBA00022837"/>
    </source>
</evidence>
<feature type="domain" description="Cadherin" evidence="13">
    <location>
        <begin position="108"/>
        <end position="215"/>
    </location>
</feature>
<dbReference type="GO" id="GO:0005886">
    <property type="term" value="C:plasma membrane"/>
    <property type="evidence" value="ECO:0007669"/>
    <property type="project" value="UniProtKB-SubCell"/>
</dbReference>